<dbReference type="GO" id="GO:0016020">
    <property type="term" value="C:membrane"/>
    <property type="evidence" value="ECO:0007669"/>
    <property type="project" value="UniProtKB-SubCell"/>
</dbReference>
<accession>A0A1F6V440</accession>
<feature type="transmembrane region" description="Helical" evidence="1">
    <location>
        <begin position="45"/>
        <end position="65"/>
    </location>
</feature>
<keyword evidence="1" id="KW-1133">Transmembrane helix</keyword>
<comment type="caution">
    <text evidence="2">The sequence shown here is derived from an EMBL/GenBank/DDBJ whole genome shotgun (WGS) entry which is preliminary data.</text>
</comment>
<name>A0A1F6V440_9BACT</name>
<feature type="transmembrane region" description="Helical" evidence="1">
    <location>
        <begin position="70"/>
        <end position="88"/>
    </location>
</feature>
<evidence type="ECO:0000313" key="3">
    <source>
        <dbReference type="Proteomes" id="UP000178985"/>
    </source>
</evidence>
<gene>
    <name evidence="2" type="ORF">A2733_01365</name>
</gene>
<dbReference type="Proteomes" id="UP000178985">
    <property type="component" value="Unassembled WGS sequence"/>
</dbReference>
<keyword evidence="1" id="KW-0812">Transmembrane</keyword>
<sequence length="130" mass="14421">MNKTAYNILRVGLGITFLWIGIIILKEPEAWGSYIQNWVVELLPLPIKDIMISTAILDIIIGFLLLIDTWVWIAAIVGALHLVVVLVVSGITEITVRDLGIMAGMFALFAQTLPQSIIQKFKRKPTPLAP</sequence>
<evidence type="ECO:0000313" key="2">
    <source>
        <dbReference type="EMBL" id="OGI64437.1"/>
    </source>
</evidence>
<evidence type="ECO:0008006" key="4">
    <source>
        <dbReference type="Google" id="ProtNLM"/>
    </source>
</evidence>
<feature type="transmembrane region" description="Helical" evidence="1">
    <location>
        <begin position="7"/>
        <end position="25"/>
    </location>
</feature>
<organism evidence="2 3">
    <name type="scientific">Candidatus Nomurabacteria bacterium RIFCSPHIGHO2_01_FULL_40_20</name>
    <dbReference type="NCBI Taxonomy" id="1801738"/>
    <lineage>
        <taxon>Bacteria</taxon>
        <taxon>Candidatus Nomuraibacteriota</taxon>
    </lineage>
</organism>
<protein>
    <recommendedName>
        <fullName evidence="4">DoxX family protein</fullName>
    </recommendedName>
</protein>
<reference evidence="2 3" key="1">
    <citation type="journal article" date="2016" name="Nat. Commun.">
        <title>Thousands of microbial genomes shed light on interconnected biogeochemical processes in an aquifer system.</title>
        <authorList>
            <person name="Anantharaman K."/>
            <person name="Brown C.T."/>
            <person name="Hug L.A."/>
            <person name="Sharon I."/>
            <person name="Castelle C.J."/>
            <person name="Probst A.J."/>
            <person name="Thomas B.C."/>
            <person name="Singh A."/>
            <person name="Wilkins M.J."/>
            <person name="Karaoz U."/>
            <person name="Brodie E.L."/>
            <person name="Williams K.H."/>
            <person name="Hubbard S.S."/>
            <person name="Banfield J.F."/>
        </authorList>
    </citation>
    <scope>NUCLEOTIDE SEQUENCE [LARGE SCALE GENOMIC DNA]</scope>
</reference>
<dbReference type="EMBL" id="MFTO01000001">
    <property type="protein sequence ID" value="OGI64437.1"/>
    <property type="molecule type" value="Genomic_DNA"/>
</dbReference>
<evidence type="ECO:0000256" key="1">
    <source>
        <dbReference type="SAM" id="Phobius"/>
    </source>
</evidence>
<keyword evidence="1" id="KW-0472">Membrane</keyword>
<dbReference type="AlphaFoldDB" id="A0A1F6V440"/>
<proteinExistence type="predicted"/>